<name>A0A059KRF9_9BURK</name>
<dbReference type="InterPro" id="IPR029044">
    <property type="entry name" value="Nucleotide-diphossugar_trans"/>
</dbReference>
<gene>
    <name evidence="2" type="ORF">X805_06190</name>
</gene>
<keyword evidence="3" id="KW-1185">Reference proteome</keyword>
<dbReference type="GO" id="GO:0044010">
    <property type="term" value="P:single-species biofilm formation"/>
    <property type="evidence" value="ECO:0007669"/>
    <property type="project" value="TreeGrafter"/>
</dbReference>
<dbReference type="RefSeq" id="WP_051631514.1">
    <property type="nucleotide sequence ID" value="NZ_AZRA01000014.1"/>
</dbReference>
<dbReference type="InterPro" id="IPR050834">
    <property type="entry name" value="Glycosyltransf_2"/>
</dbReference>
<reference evidence="2 3" key="1">
    <citation type="journal article" date="2014" name="FEMS Microbiol. Ecol.">
        <title>Sphaerotilus natans encrusted with nanoball-shaped Fe(III) oxide minerals formed by nitrate-reducing mixotrophic Fe(II) oxidation.</title>
        <authorList>
            <person name="Park S."/>
            <person name="Kim D.H."/>
            <person name="Lee J.H."/>
            <person name="Hur H.G."/>
        </authorList>
    </citation>
    <scope>NUCLEOTIDE SEQUENCE [LARGE SCALE GENOMIC DNA]</scope>
    <source>
        <strain evidence="2 3">DSM 6575</strain>
    </source>
</reference>
<dbReference type="Gene3D" id="3.90.550.10">
    <property type="entry name" value="Spore Coat Polysaccharide Biosynthesis Protein SpsA, Chain A"/>
    <property type="match status" value="1"/>
</dbReference>
<evidence type="ECO:0000259" key="1">
    <source>
        <dbReference type="Pfam" id="PF00535"/>
    </source>
</evidence>
<comment type="caution">
    <text evidence="2">The sequence shown here is derived from an EMBL/GenBank/DDBJ whole genome shotgun (WGS) entry which is preliminary data.</text>
</comment>
<dbReference type="EMBL" id="AZRA01000014">
    <property type="protein sequence ID" value="KDB53829.1"/>
    <property type="molecule type" value="Genomic_DNA"/>
</dbReference>
<dbReference type="SUPFAM" id="SSF53448">
    <property type="entry name" value="Nucleotide-diphospho-sugar transferases"/>
    <property type="match status" value="1"/>
</dbReference>
<dbReference type="InterPro" id="IPR001173">
    <property type="entry name" value="Glyco_trans_2-like"/>
</dbReference>
<accession>A0A059KRF9</accession>
<dbReference type="Proteomes" id="UP000026714">
    <property type="component" value="Unassembled WGS sequence"/>
</dbReference>
<proteinExistence type="predicted"/>
<dbReference type="AlphaFoldDB" id="A0A059KRF9"/>
<feature type="domain" description="Glycosyltransferase 2-like" evidence="1">
    <location>
        <begin position="4"/>
        <end position="117"/>
    </location>
</feature>
<protein>
    <recommendedName>
        <fullName evidence="1">Glycosyltransferase 2-like domain-containing protein</fullName>
    </recommendedName>
</protein>
<sequence>MRVSILISSHNYARFLAEAIDSALAQRNGGPDALPVPEVEVVVCDDASSDGSDAVIRRYGTRIRHWISPDNRGQASMMNAAMALSTGDWVLFLDADDRLEPQALAHCLARLRAEPDGGRDVAKIQFLLRCIDREGRCMSRTIPYLMHDGDVRPLIRRFGSYGGPPSSGNLYRRSAIARYFPLAEADWRRAADTPPFILAPFQGRVLGIDAALGAYRIHSGTNRARGCFGNIAARHADTLRVDRHRREASLALLARHGGERIEGPFLPAPWNLRTRVLSWRTEPQRHPYRHDDALRLLQLQARSLRECPGYTRPERYASQLWLMAMLVAPPALASRMAVTNTSGRLRSWLRSFRPDTAVA</sequence>
<dbReference type="STRING" id="34103.SAMN05421778_11815"/>
<evidence type="ECO:0000313" key="2">
    <source>
        <dbReference type="EMBL" id="KDB53829.1"/>
    </source>
</evidence>
<evidence type="ECO:0000313" key="3">
    <source>
        <dbReference type="Proteomes" id="UP000026714"/>
    </source>
</evidence>
<dbReference type="PANTHER" id="PTHR43685">
    <property type="entry name" value="GLYCOSYLTRANSFERASE"/>
    <property type="match status" value="1"/>
</dbReference>
<dbReference type="Pfam" id="PF00535">
    <property type="entry name" value="Glycos_transf_2"/>
    <property type="match status" value="1"/>
</dbReference>
<organism evidence="2 3">
    <name type="scientific">Sphaerotilus natans subsp. natans DSM 6575</name>
    <dbReference type="NCBI Taxonomy" id="1286631"/>
    <lineage>
        <taxon>Bacteria</taxon>
        <taxon>Pseudomonadati</taxon>
        <taxon>Pseudomonadota</taxon>
        <taxon>Betaproteobacteria</taxon>
        <taxon>Burkholderiales</taxon>
        <taxon>Sphaerotilaceae</taxon>
        <taxon>Sphaerotilus</taxon>
    </lineage>
</organism>
<dbReference type="PANTHER" id="PTHR43685:SF2">
    <property type="entry name" value="GLYCOSYLTRANSFERASE 2-LIKE DOMAIN-CONTAINING PROTEIN"/>
    <property type="match status" value="1"/>
</dbReference>
<dbReference type="eggNOG" id="COG1215">
    <property type="taxonomic scope" value="Bacteria"/>
</dbReference>